<protein>
    <submittedName>
        <fullName evidence="2">Uncharacterized protein</fullName>
    </submittedName>
</protein>
<evidence type="ECO:0000313" key="3">
    <source>
        <dbReference type="Proteomes" id="UP000236569"/>
    </source>
</evidence>
<keyword evidence="3" id="KW-1185">Reference proteome</keyword>
<organism evidence="2 3">
    <name type="scientific">Deinococcus aerius</name>
    <dbReference type="NCBI Taxonomy" id="200253"/>
    <lineage>
        <taxon>Bacteria</taxon>
        <taxon>Thermotogati</taxon>
        <taxon>Deinococcota</taxon>
        <taxon>Deinococci</taxon>
        <taxon>Deinococcales</taxon>
        <taxon>Deinococcaceae</taxon>
        <taxon>Deinococcus</taxon>
    </lineage>
</organism>
<reference evidence="3" key="1">
    <citation type="submission" date="2018-01" db="EMBL/GenBank/DDBJ databases">
        <title>Draft Genome Sequence of the Radioresistant Bacterium Deinococcus aerius TR0125, Isolated from the Higher Atmosphere above Japan.</title>
        <authorList>
            <person name="Satoh K."/>
            <person name="Arai H."/>
            <person name="Sanzen T."/>
            <person name="Kawaguchi Y."/>
            <person name="Hayashi H."/>
            <person name="Yokobori S."/>
            <person name="Yamagishi A."/>
            <person name="Oono Y."/>
            <person name="Narumi I."/>
        </authorList>
    </citation>
    <scope>NUCLEOTIDE SEQUENCE [LARGE SCALE GENOMIC DNA]</scope>
    <source>
        <strain evidence="3">TR0125</strain>
    </source>
</reference>
<evidence type="ECO:0000256" key="1">
    <source>
        <dbReference type="SAM" id="MobiDB-lite"/>
    </source>
</evidence>
<dbReference type="Proteomes" id="UP000236569">
    <property type="component" value="Unassembled WGS sequence"/>
</dbReference>
<name>A0A2I9D487_9DEIO</name>
<proteinExistence type="predicted"/>
<dbReference type="AlphaFoldDB" id="A0A2I9D487"/>
<feature type="region of interest" description="Disordered" evidence="1">
    <location>
        <begin position="174"/>
        <end position="196"/>
    </location>
</feature>
<comment type="caution">
    <text evidence="2">The sequence shown here is derived from an EMBL/GenBank/DDBJ whole genome shotgun (WGS) entry which is preliminary data.</text>
</comment>
<evidence type="ECO:0000313" key="2">
    <source>
        <dbReference type="EMBL" id="GBF05446.1"/>
    </source>
</evidence>
<dbReference type="EMBL" id="BFAG01000004">
    <property type="protein sequence ID" value="GBF05446.1"/>
    <property type="molecule type" value="Genomic_DNA"/>
</dbReference>
<sequence>MGVLLLGGAGKEGPLKKGLAGGGRRQHRAFGELRAASGDAYPARVSCVLRAYGSEFDVDRYLAQVELTELLIIVRRKGLRRYERQENPDTISGFNLTVSEAEFTDLDGQQADALAFLKKYERELELLAAFPGVQDVVLDFGIEDRDVAAQADYFSPELLGRMGRLNIGLVVSRYPRDEPPTETGDLIPSEDRDRSP</sequence>
<gene>
    <name evidence="2" type="ORF">DAERI_040206</name>
</gene>
<accession>A0A2I9D487</accession>